<organism evidence="1 2">
    <name type="scientific">Spodoptera exigua</name>
    <name type="common">Beet armyworm</name>
    <name type="synonym">Noctua fulgens</name>
    <dbReference type="NCBI Taxonomy" id="7107"/>
    <lineage>
        <taxon>Eukaryota</taxon>
        <taxon>Metazoa</taxon>
        <taxon>Ecdysozoa</taxon>
        <taxon>Arthropoda</taxon>
        <taxon>Hexapoda</taxon>
        <taxon>Insecta</taxon>
        <taxon>Pterygota</taxon>
        <taxon>Neoptera</taxon>
        <taxon>Endopterygota</taxon>
        <taxon>Lepidoptera</taxon>
        <taxon>Glossata</taxon>
        <taxon>Ditrysia</taxon>
        <taxon>Noctuoidea</taxon>
        <taxon>Noctuidae</taxon>
        <taxon>Amphipyrinae</taxon>
        <taxon>Spodoptera</taxon>
    </lineage>
</organism>
<accession>A0A922MM40</accession>
<gene>
    <name evidence="1" type="ORF">HF086_005042</name>
</gene>
<protein>
    <submittedName>
        <fullName evidence="1">Uncharacterized protein</fullName>
    </submittedName>
</protein>
<dbReference type="AlphaFoldDB" id="A0A922MM40"/>
<evidence type="ECO:0000313" key="2">
    <source>
        <dbReference type="Proteomes" id="UP000814243"/>
    </source>
</evidence>
<name>A0A922MM40_SPOEX</name>
<reference evidence="1" key="1">
    <citation type="journal article" date="2021" name="G3 (Bethesda)">
        <title>Genome and transcriptome analysis of the beet armyworm Spodoptera exigua reveals targets for pest control. .</title>
        <authorList>
            <person name="Simon S."/>
            <person name="Breeschoten T."/>
            <person name="Jansen H.J."/>
            <person name="Dirks R.P."/>
            <person name="Schranz M.E."/>
            <person name="Ros V.I.D."/>
        </authorList>
    </citation>
    <scope>NUCLEOTIDE SEQUENCE</scope>
    <source>
        <strain evidence="1">TB_SE_WUR_2020</strain>
    </source>
</reference>
<dbReference type="EMBL" id="JACEFF010000364">
    <property type="protein sequence ID" value="KAH9638961.1"/>
    <property type="molecule type" value="Genomic_DNA"/>
</dbReference>
<sequence>MRKYFIGICNFHIDSSLQNINCYKSTQNPTNNIKHLSSKPDQVVPARYKVTSKTNYDNPTQGFPSEYFPEVEYPESIADSSKPFYMNTSPFSDDVKSSFNSLIAQSNKPKPDKSQEKLSPLTHKVKVTDDAKGNEINTNNTRTNETVQDVAILDLENDTVELGVLYSDNTTDNLSKTNQSNVDCEEWGLVAELLKDIDDFMMNITIIEQEIQDGNNTTFESEADESALISPNNETIVEFDGNSFNSEGHDQIRTPLFEGLIANDTASNMTSLFNENITDTSTATAESMQSDFCNIGTNANETNTSCTSS</sequence>
<comment type="caution">
    <text evidence="1">The sequence shown here is derived from an EMBL/GenBank/DDBJ whole genome shotgun (WGS) entry which is preliminary data.</text>
</comment>
<dbReference type="Proteomes" id="UP000814243">
    <property type="component" value="Unassembled WGS sequence"/>
</dbReference>
<proteinExistence type="predicted"/>
<evidence type="ECO:0000313" key="1">
    <source>
        <dbReference type="EMBL" id="KAH9638961.1"/>
    </source>
</evidence>